<organism evidence="1 2">
    <name type="scientific">Arabidopsis thaliana</name>
    <name type="common">Mouse-ear cress</name>
    <dbReference type="NCBI Taxonomy" id="3702"/>
    <lineage>
        <taxon>Eukaryota</taxon>
        <taxon>Viridiplantae</taxon>
        <taxon>Streptophyta</taxon>
        <taxon>Embryophyta</taxon>
        <taxon>Tracheophyta</taxon>
        <taxon>Spermatophyta</taxon>
        <taxon>Magnoliopsida</taxon>
        <taxon>eudicotyledons</taxon>
        <taxon>Gunneridae</taxon>
        <taxon>Pentapetalae</taxon>
        <taxon>rosids</taxon>
        <taxon>malvids</taxon>
        <taxon>Brassicales</taxon>
        <taxon>Brassicaceae</taxon>
        <taxon>Camelineae</taxon>
        <taxon>Arabidopsis</taxon>
    </lineage>
</organism>
<dbReference type="AlphaFoldDB" id="A0A178VAZ8"/>
<dbReference type="EMBL" id="LUHQ01000003">
    <property type="protein sequence ID" value="OAP02944.1"/>
    <property type="molecule type" value="Genomic_DNA"/>
</dbReference>
<accession>A0A178VAZ8</accession>
<comment type="caution">
    <text evidence="1">The sequence shown here is derived from an EMBL/GenBank/DDBJ whole genome shotgun (WGS) entry which is preliminary data.</text>
</comment>
<name>A0A178VAZ8_ARATH</name>
<evidence type="ECO:0000313" key="1">
    <source>
        <dbReference type="EMBL" id="OAP02944.1"/>
    </source>
</evidence>
<sequence>MQFGLIVWSLFPSQHCVVKFLTTKFSFTFFHLAGVSRSFNGKKKNTIAMMLSNMIIVLRSSKQNSTTIH</sequence>
<evidence type="ECO:0000313" key="2">
    <source>
        <dbReference type="Proteomes" id="UP000078284"/>
    </source>
</evidence>
<proteinExistence type="predicted"/>
<reference evidence="2" key="1">
    <citation type="journal article" date="2016" name="Proc. Natl. Acad. Sci. U.S.A.">
        <title>Chromosome-level assembly of Arabidopsis thaliana Ler reveals the extent of translocation and inversion polymorphisms.</title>
        <authorList>
            <person name="Zapata L."/>
            <person name="Ding J."/>
            <person name="Willing E.M."/>
            <person name="Hartwig B."/>
            <person name="Bezdan D."/>
            <person name="Jiao W.B."/>
            <person name="Patel V."/>
            <person name="Velikkakam James G."/>
            <person name="Koornneef M."/>
            <person name="Ossowski S."/>
            <person name="Schneeberger K."/>
        </authorList>
    </citation>
    <scope>NUCLEOTIDE SEQUENCE [LARGE SCALE GENOMIC DNA]</scope>
    <source>
        <strain evidence="2">cv. Landsberg erecta</strain>
    </source>
</reference>
<gene>
    <name evidence="1" type="ordered locus">AXX17_At3g19310</name>
</gene>
<protein>
    <submittedName>
        <fullName evidence="1">Uncharacterized protein</fullName>
    </submittedName>
</protein>
<dbReference type="Proteomes" id="UP000078284">
    <property type="component" value="Chromosome 3"/>
</dbReference>